<protein>
    <submittedName>
        <fullName evidence="5">Tetratricopeptide repeat protein</fullName>
    </submittedName>
</protein>
<name>A0A6C2CPT8_9RHOO</name>
<evidence type="ECO:0000313" key="5">
    <source>
        <dbReference type="EMBL" id="TYC56054.1"/>
    </source>
</evidence>
<keyword evidence="2 3" id="KW-0802">TPR repeat</keyword>
<organism evidence="5 6">
    <name type="scientific">Zoogloea oleivorans</name>
    <dbReference type="NCBI Taxonomy" id="1552750"/>
    <lineage>
        <taxon>Bacteria</taxon>
        <taxon>Pseudomonadati</taxon>
        <taxon>Pseudomonadota</taxon>
        <taxon>Betaproteobacteria</taxon>
        <taxon>Rhodocyclales</taxon>
        <taxon>Zoogloeaceae</taxon>
        <taxon>Zoogloea</taxon>
    </lineage>
</organism>
<dbReference type="SUPFAM" id="SSF48452">
    <property type="entry name" value="TPR-like"/>
    <property type="match status" value="2"/>
</dbReference>
<dbReference type="Proteomes" id="UP000389128">
    <property type="component" value="Unassembled WGS sequence"/>
</dbReference>
<dbReference type="OrthoDB" id="9766710at2"/>
<evidence type="ECO:0000256" key="1">
    <source>
        <dbReference type="ARBA" id="ARBA00022737"/>
    </source>
</evidence>
<gene>
    <name evidence="5" type="ORF">ETQ85_13575</name>
</gene>
<evidence type="ECO:0000256" key="2">
    <source>
        <dbReference type="ARBA" id="ARBA00022803"/>
    </source>
</evidence>
<dbReference type="SMART" id="SM00028">
    <property type="entry name" value="TPR"/>
    <property type="match status" value="6"/>
</dbReference>
<dbReference type="InterPro" id="IPR013105">
    <property type="entry name" value="TPR_2"/>
</dbReference>
<reference evidence="5 6" key="1">
    <citation type="submission" date="2019-01" db="EMBL/GenBank/DDBJ databases">
        <title>Zoogloea oleivorans genome sequencing and assembly.</title>
        <authorList>
            <person name="Tancsics A."/>
            <person name="Farkas M."/>
            <person name="Kriszt B."/>
            <person name="Maroti G."/>
            <person name="Horvath B."/>
        </authorList>
    </citation>
    <scope>NUCLEOTIDE SEQUENCE [LARGE SCALE GENOMIC DNA]</scope>
    <source>
        <strain evidence="5 6">Buc</strain>
    </source>
</reference>
<dbReference type="InterPro" id="IPR011990">
    <property type="entry name" value="TPR-like_helical_dom_sf"/>
</dbReference>
<sequence length="553" mass="60734">MMGAAHAQQPPPVEEAESDTTVFPAQELTPQILYQLLLAEVAGARGQVAMAAQSYMDLAKRTRDPRIARRAAEIAVVTRQADLASEAARLWMELDPGSMQARQLASGAMASNARIEELQAHLAKALAGQGENIGAALMGLNRGLARIPDKALIRRLVTDLTEPYLAQAEAHFARANAAFVAGDPAAASQALDEALRLRPDWEQAVVLKAQFQQEESPGKGLQTLRDYVTAHPDAREPRISLARLLVAARQFGPARDEFEELVRRAPDDRDVVHAAGLLAMQLGDGAAAEKHFKRLIELGFAEPDTLRMYLGQIAEDAKRFDDAIGWYKAVAPGKQFVPAQGRIAQVLVNRGKLVEARQHLQSAAREAPADRVSYILAEAQILRDANRNEDAFFVLDEALRSDPESAELLYESALMAERVGRIEAMEGRLRKLIALKPEHAHAYNALGYSLVDRNLRLDEAEALIRKGLELAPSDPFIIDSLGWALYRRGKLAESLEQLQKAFGLRADPEIAAHLGEVLWMLGRRDEAAKTWKDAAKAHPESTVLGDVIKKFKP</sequence>
<dbReference type="Gene3D" id="1.25.40.10">
    <property type="entry name" value="Tetratricopeptide repeat domain"/>
    <property type="match status" value="2"/>
</dbReference>
<feature type="region of interest" description="Disordered" evidence="4">
    <location>
        <begin position="1"/>
        <end position="21"/>
    </location>
</feature>
<dbReference type="EMBL" id="SDKK01000012">
    <property type="protein sequence ID" value="TYC56054.1"/>
    <property type="molecule type" value="Genomic_DNA"/>
</dbReference>
<evidence type="ECO:0000256" key="3">
    <source>
        <dbReference type="PROSITE-ProRule" id="PRU00339"/>
    </source>
</evidence>
<comment type="caution">
    <text evidence="5">The sequence shown here is derived from an EMBL/GenBank/DDBJ whole genome shotgun (WGS) entry which is preliminary data.</text>
</comment>
<dbReference type="PANTHER" id="PTHR45586:SF1">
    <property type="entry name" value="LIPOPOLYSACCHARIDE ASSEMBLY PROTEIN B"/>
    <property type="match status" value="1"/>
</dbReference>
<dbReference type="InterPro" id="IPR019734">
    <property type="entry name" value="TPR_rpt"/>
</dbReference>
<dbReference type="Pfam" id="PF07719">
    <property type="entry name" value="TPR_2"/>
    <property type="match status" value="1"/>
</dbReference>
<evidence type="ECO:0000313" key="6">
    <source>
        <dbReference type="Proteomes" id="UP000389128"/>
    </source>
</evidence>
<dbReference type="PROSITE" id="PS50005">
    <property type="entry name" value="TPR"/>
    <property type="match status" value="1"/>
</dbReference>
<evidence type="ECO:0000256" key="4">
    <source>
        <dbReference type="SAM" id="MobiDB-lite"/>
    </source>
</evidence>
<dbReference type="PANTHER" id="PTHR45586">
    <property type="entry name" value="TPR REPEAT-CONTAINING PROTEIN PA4667"/>
    <property type="match status" value="1"/>
</dbReference>
<keyword evidence="6" id="KW-1185">Reference proteome</keyword>
<proteinExistence type="predicted"/>
<dbReference type="AlphaFoldDB" id="A0A6C2CPT8"/>
<dbReference type="Pfam" id="PF13432">
    <property type="entry name" value="TPR_16"/>
    <property type="match status" value="4"/>
</dbReference>
<keyword evidence="1" id="KW-0677">Repeat</keyword>
<dbReference type="InterPro" id="IPR051012">
    <property type="entry name" value="CellSynth/LPSAsmb/PSIAsmb"/>
</dbReference>
<feature type="repeat" description="TPR" evidence="3">
    <location>
        <begin position="508"/>
        <end position="541"/>
    </location>
</feature>
<accession>A0A6C2CPT8</accession>